<name>A0A6A6PW90_9PEZI</name>
<evidence type="ECO:0000256" key="3">
    <source>
        <dbReference type="ARBA" id="ARBA00023163"/>
    </source>
</evidence>
<dbReference type="SUPFAM" id="SSF47459">
    <property type="entry name" value="HLH, helix-loop-helix DNA-binding domain"/>
    <property type="match status" value="1"/>
</dbReference>
<reference evidence="7" key="1">
    <citation type="journal article" date="2020" name="Stud. Mycol.">
        <title>101 Dothideomycetes genomes: a test case for predicting lifestyles and emergence of pathogens.</title>
        <authorList>
            <person name="Haridas S."/>
            <person name="Albert R."/>
            <person name="Binder M."/>
            <person name="Bloem J."/>
            <person name="Labutti K."/>
            <person name="Salamov A."/>
            <person name="Andreopoulos B."/>
            <person name="Baker S."/>
            <person name="Barry K."/>
            <person name="Bills G."/>
            <person name="Bluhm B."/>
            <person name="Cannon C."/>
            <person name="Castanera R."/>
            <person name="Culley D."/>
            <person name="Daum C."/>
            <person name="Ezra D."/>
            <person name="Gonzalez J."/>
            <person name="Henrissat B."/>
            <person name="Kuo A."/>
            <person name="Liang C."/>
            <person name="Lipzen A."/>
            <person name="Lutzoni F."/>
            <person name="Magnuson J."/>
            <person name="Mondo S."/>
            <person name="Nolan M."/>
            <person name="Ohm R."/>
            <person name="Pangilinan J."/>
            <person name="Park H.-J."/>
            <person name="Ramirez L."/>
            <person name="Alfaro M."/>
            <person name="Sun H."/>
            <person name="Tritt A."/>
            <person name="Yoshinaga Y."/>
            <person name="Zwiers L.-H."/>
            <person name="Turgeon B."/>
            <person name="Goodwin S."/>
            <person name="Spatafora J."/>
            <person name="Crous P."/>
            <person name="Grigoriev I."/>
        </authorList>
    </citation>
    <scope>NUCLEOTIDE SEQUENCE</scope>
    <source>
        <strain evidence="7">CBS 113389</strain>
    </source>
</reference>
<keyword evidence="2" id="KW-0805">Transcription regulation</keyword>
<dbReference type="Pfam" id="PF00010">
    <property type="entry name" value="HLH"/>
    <property type="match status" value="1"/>
</dbReference>
<dbReference type="OrthoDB" id="690068at2759"/>
<dbReference type="SMART" id="SM00353">
    <property type="entry name" value="HLH"/>
    <property type="match status" value="1"/>
</dbReference>
<evidence type="ECO:0000256" key="4">
    <source>
        <dbReference type="ARBA" id="ARBA00023242"/>
    </source>
</evidence>
<dbReference type="GO" id="GO:0000978">
    <property type="term" value="F:RNA polymerase II cis-regulatory region sequence-specific DNA binding"/>
    <property type="evidence" value="ECO:0007669"/>
    <property type="project" value="TreeGrafter"/>
</dbReference>
<dbReference type="InterPro" id="IPR011598">
    <property type="entry name" value="bHLH_dom"/>
</dbReference>
<keyword evidence="3" id="KW-0804">Transcription</keyword>
<proteinExistence type="predicted"/>
<evidence type="ECO:0000256" key="5">
    <source>
        <dbReference type="SAM" id="MobiDB-lite"/>
    </source>
</evidence>
<comment type="subcellular location">
    <subcellularLocation>
        <location evidence="1">Nucleus</location>
    </subcellularLocation>
</comment>
<evidence type="ECO:0000259" key="6">
    <source>
        <dbReference type="PROSITE" id="PS50888"/>
    </source>
</evidence>
<feature type="compositionally biased region" description="Low complexity" evidence="5">
    <location>
        <begin position="453"/>
        <end position="467"/>
    </location>
</feature>
<feature type="compositionally biased region" description="Polar residues" evidence="5">
    <location>
        <begin position="194"/>
        <end position="205"/>
    </location>
</feature>
<dbReference type="Gene3D" id="4.10.280.10">
    <property type="entry name" value="Helix-loop-helix DNA-binding domain"/>
    <property type="match status" value="1"/>
</dbReference>
<dbReference type="PANTHER" id="PTHR46117:SF3">
    <property type="entry name" value="FI24210P1"/>
    <property type="match status" value="1"/>
</dbReference>
<dbReference type="AlphaFoldDB" id="A0A6A6PW90"/>
<dbReference type="PROSITE" id="PS50888">
    <property type="entry name" value="BHLH"/>
    <property type="match status" value="1"/>
</dbReference>
<dbReference type="CDD" id="cd11387">
    <property type="entry name" value="bHLHzip_USF_MITF"/>
    <property type="match status" value="1"/>
</dbReference>
<dbReference type="GO" id="GO:0046983">
    <property type="term" value="F:protein dimerization activity"/>
    <property type="evidence" value="ECO:0007669"/>
    <property type="project" value="InterPro"/>
</dbReference>
<dbReference type="PANTHER" id="PTHR46117">
    <property type="entry name" value="FI24210P1"/>
    <property type="match status" value="1"/>
</dbReference>
<protein>
    <recommendedName>
        <fullName evidence="6">BHLH domain-containing protein</fullName>
    </recommendedName>
</protein>
<keyword evidence="8" id="KW-1185">Reference proteome</keyword>
<feature type="region of interest" description="Disordered" evidence="5">
    <location>
        <begin position="332"/>
        <end position="354"/>
    </location>
</feature>
<dbReference type="GeneID" id="54470387"/>
<dbReference type="InterPro" id="IPR051732">
    <property type="entry name" value="USF"/>
</dbReference>
<dbReference type="Proteomes" id="UP000799767">
    <property type="component" value="Unassembled WGS sequence"/>
</dbReference>
<dbReference type="RefSeq" id="XP_033591007.1">
    <property type="nucleotide sequence ID" value="XM_033729385.1"/>
</dbReference>
<feature type="domain" description="BHLH" evidence="6">
    <location>
        <begin position="260"/>
        <end position="368"/>
    </location>
</feature>
<accession>A0A6A6PW90</accession>
<evidence type="ECO:0000256" key="2">
    <source>
        <dbReference type="ARBA" id="ARBA00023015"/>
    </source>
</evidence>
<sequence length="501" mass="55927">MAGTGSPFIKPEPHDFSFNPDQYAQFNQGQNFDLSGGSMNINPANLTTNNFSQNFSTSNAAIADDELLDLDFDHGQPQGNNFDFAQSMQNLLNQRAMQQQNNAMFSHTPEGAPIQSPFTNDFNYNQFRPAAGQQFGAHSMPQQVFRQQMIRKVSDSRSPATPNITRLQVSDEYPHPGMQQIQHHRQKGSMGNGWDSTSSHHSWNEASPFPSPGNAHPMHNQITEVLKTHPQHHKVASSLPTKMEGGANPGVHAQEAKRRRRRESHNMVERRRRDNINERIQELGTLVPGHRLEDEKVRKHLQTNAPLSPSITNAGLSPPNAATSLLAGPQARRATSGNITQGLPVDEKDKGPNKGDILNGSVAWVRDMMWYLEKKIDQEQQLKQLLQQSGTPWPFETNEEERRMLHEITEILNKHNDHDSFDTYSRAPGSGLRVPGFTNVAGDSISADAPVATSSHTSQQQTVSPGFQPGGSGMSSGQMSHNPFWDEEFKEEDEDFMDEMQ</sequence>
<keyword evidence="4" id="KW-0539">Nucleus</keyword>
<dbReference type="GO" id="GO:0005634">
    <property type="term" value="C:nucleus"/>
    <property type="evidence" value="ECO:0007669"/>
    <property type="project" value="UniProtKB-SubCell"/>
</dbReference>
<dbReference type="EMBL" id="MU001634">
    <property type="protein sequence ID" value="KAF2484438.1"/>
    <property type="molecule type" value="Genomic_DNA"/>
</dbReference>
<evidence type="ECO:0000313" key="8">
    <source>
        <dbReference type="Proteomes" id="UP000799767"/>
    </source>
</evidence>
<dbReference type="GO" id="GO:0000981">
    <property type="term" value="F:DNA-binding transcription factor activity, RNA polymerase II-specific"/>
    <property type="evidence" value="ECO:0007669"/>
    <property type="project" value="TreeGrafter"/>
</dbReference>
<dbReference type="InterPro" id="IPR036638">
    <property type="entry name" value="HLH_DNA-bd_sf"/>
</dbReference>
<feature type="region of interest" description="Disordered" evidence="5">
    <location>
        <begin position="448"/>
        <end position="501"/>
    </location>
</feature>
<gene>
    <name evidence="7" type="ORF">BDY17DRAFT_128476</name>
</gene>
<evidence type="ECO:0000313" key="7">
    <source>
        <dbReference type="EMBL" id="KAF2484438.1"/>
    </source>
</evidence>
<evidence type="ECO:0000256" key="1">
    <source>
        <dbReference type="ARBA" id="ARBA00004123"/>
    </source>
</evidence>
<feature type="region of interest" description="Disordered" evidence="5">
    <location>
        <begin position="186"/>
        <end position="268"/>
    </location>
</feature>
<feature type="compositionally biased region" description="Acidic residues" evidence="5">
    <location>
        <begin position="485"/>
        <end position="501"/>
    </location>
</feature>
<organism evidence="7 8">
    <name type="scientific">Neohortaea acidophila</name>
    <dbReference type="NCBI Taxonomy" id="245834"/>
    <lineage>
        <taxon>Eukaryota</taxon>
        <taxon>Fungi</taxon>
        <taxon>Dikarya</taxon>
        <taxon>Ascomycota</taxon>
        <taxon>Pezizomycotina</taxon>
        <taxon>Dothideomycetes</taxon>
        <taxon>Dothideomycetidae</taxon>
        <taxon>Mycosphaerellales</taxon>
        <taxon>Teratosphaeriaceae</taxon>
        <taxon>Neohortaea</taxon>
    </lineage>
</organism>